<evidence type="ECO:0000256" key="10">
    <source>
        <dbReference type="ARBA" id="ARBA00023004"/>
    </source>
</evidence>
<dbReference type="InterPro" id="IPR002820">
    <property type="entry name" value="Mopterin_CF_biosynth-C_dom"/>
</dbReference>
<dbReference type="SFLD" id="SFLDG01386">
    <property type="entry name" value="main_SPASM_domain-containing"/>
    <property type="match status" value="1"/>
</dbReference>
<evidence type="ECO:0000256" key="5">
    <source>
        <dbReference type="ARBA" id="ARBA00012167"/>
    </source>
</evidence>
<dbReference type="Proteomes" id="UP000001072">
    <property type="component" value="Unassembled WGS sequence"/>
</dbReference>
<dbReference type="eggNOG" id="KOG2876">
    <property type="taxonomic scope" value="Eukaryota"/>
</dbReference>
<dbReference type="EC" id="4.1.99.22" evidence="5"/>
<dbReference type="Gene3D" id="3.30.70.640">
    <property type="entry name" value="Molybdopterin cofactor biosynthesis C (MoaC) domain"/>
    <property type="match status" value="1"/>
</dbReference>
<feature type="domain" description="Radical SAM core" evidence="16">
    <location>
        <begin position="68"/>
        <end position="301"/>
    </location>
</feature>
<dbReference type="GO" id="GO:0061798">
    <property type="term" value="F:GTP 3',8'-cyclase activity"/>
    <property type="evidence" value="ECO:0007669"/>
    <property type="project" value="UniProtKB-EC"/>
</dbReference>
<organism evidence="18">
    <name type="scientific">Melampsora larici-populina (strain 98AG31 / pathotype 3-4-7)</name>
    <name type="common">Poplar leaf rust fungus</name>
    <dbReference type="NCBI Taxonomy" id="747676"/>
    <lineage>
        <taxon>Eukaryota</taxon>
        <taxon>Fungi</taxon>
        <taxon>Dikarya</taxon>
        <taxon>Basidiomycota</taxon>
        <taxon>Pucciniomycotina</taxon>
        <taxon>Pucciniomycetes</taxon>
        <taxon>Pucciniales</taxon>
        <taxon>Melampsoraceae</taxon>
        <taxon>Melampsora</taxon>
    </lineage>
</organism>
<dbReference type="InterPro" id="IPR010505">
    <property type="entry name" value="MoaA_twitch"/>
</dbReference>
<keyword evidence="11" id="KW-0411">Iron-sulfur</keyword>
<dbReference type="InterPro" id="IPR013785">
    <property type="entry name" value="Aldolase_TIM"/>
</dbReference>
<comment type="cofactor">
    <cofactor evidence="1">
        <name>[4Fe-4S] cluster</name>
        <dbReference type="ChEBI" id="CHEBI:49883"/>
    </cofactor>
</comment>
<dbReference type="GeneID" id="18925493"/>
<comment type="similarity">
    <text evidence="4">In the N-terminal section; belongs to the radical SAM superfamily. MoaA family.</text>
</comment>
<dbReference type="NCBIfam" id="TIGR02666">
    <property type="entry name" value="moaA"/>
    <property type="match status" value="1"/>
</dbReference>
<dbReference type="Pfam" id="PF06463">
    <property type="entry name" value="Mob_synth_C"/>
    <property type="match status" value="1"/>
</dbReference>
<dbReference type="PROSITE" id="PS51918">
    <property type="entry name" value="RADICAL_SAM"/>
    <property type="match status" value="1"/>
</dbReference>
<dbReference type="CDD" id="cd21117">
    <property type="entry name" value="Twitch_MoaA"/>
    <property type="match status" value="1"/>
</dbReference>
<evidence type="ECO:0000256" key="1">
    <source>
        <dbReference type="ARBA" id="ARBA00001966"/>
    </source>
</evidence>
<dbReference type="InterPro" id="IPR040064">
    <property type="entry name" value="MoaA-like"/>
</dbReference>
<dbReference type="GO" id="GO:0061799">
    <property type="term" value="F:cyclic pyranopterin monophosphate synthase activity"/>
    <property type="evidence" value="ECO:0007669"/>
    <property type="project" value="TreeGrafter"/>
</dbReference>
<dbReference type="AlphaFoldDB" id="F4R4B6"/>
<evidence type="ECO:0000256" key="9">
    <source>
        <dbReference type="ARBA" id="ARBA00022741"/>
    </source>
</evidence>
<dbReference type="Pfam" id="PF01967">
    <property type="entry name" value="MoaC"/>
    <property type="match status" value="1"/>
</dbReference>
<dbReference type="SFLD" id="SFLDG01067">
    <property type="entry name" value="SPASM/twitch_domain_containing"/>
    <property type="match status" value="1"/>
</dbReference>
<evidence type="ECO:0000256" key="12">
    <source>
        <dbReference type="ARBA" id="ARBA00023134"/>
    </source>
</evidence>
<keyword evidence="10" id="KW-0408">Iron</keyword>
<evidence type="ECO:0000313" key="17">
    <source>
        <dbReference type="EMBL" id="EGG13030.1"/>
    </source>
</evidence>
<dbReference type="SFLD" id="SFLDG01383">
    <property type="entry name" value="cyclic_pyranopterin_phosphate"/>
    <property type="match status" value="1"/>
</dbReference>
<keyword evidence="7" id="KW-0949">S-adenosyl-L-methionine</keyword>
<dbReference type="EMBL" id="GL883090">
    <property type="protein sequence ID" value="EGG13030.1"/>
    <property type="molecule type" value="Genomic_DNA"/>
</dbReference>
<dbReference type="InterPro" id="IPR036522">
    <property type="entry name" value="MoaC_sf"/>
</dbReference>
<keyword evidence="12" id="KW-0342">GTP-binding</keyword>
<keyword evidence="8" id="KW-0479">Metal-binding</keyword>
<reference evidence="18" key="1">
    <citation type="journal article" date="2011" name="Proc. Natl. Acad. Sci. U.S.A.">
        <title>Obligate biotrophy features unraveled by the genomic analysis of rust fungi.</title>
        <authorList>
            <person name="Duplessis S."/>
            <person name="Cuomo C.A."/>
            <person name="Lin Y.-C."/>
            <person name="Aerts A."/>
            <person name="Tisserant E."/>
            <person name="Veneault-Fourrey C."/>
            <person name="Joly D.L."/>
            <person name="Hacquard S."/>
            <person name="Amselem J."/>
            <person name="Cantarel B.L."/>
            <person name="Chiu R."/>
            <person name="Coutinho P.M."/>
            <person name="Feau N."/>
            <person name="Field M."/>
            <person name="Frey P."/>
            <person name="Gelhaye E."/>
            <person name="Goldberg J."/>
            <person name="Grabherr M.G."/>
            <person name="Kodira C.D."/>
            <person name="Kohler A."/>
            <person name="Kuees U."/>
            <person name="Lindquist E.A."/>
            <person name="Lucas S.M."/>
            <person name="Mago R."/>
            <person name="Mauceli E."/>
            <person name="Morin E."/>
            <person name="Murat C."/>
            <person name="Pangilinan J.L."/>
            <person name="Park R."/>
            <person name="Pearson M."/>
            <person name="Quesneville H."/>
            <person name="Rouhier N."/>
            <person name="Sakthikumar S."/>
            <person name="Salamov A.A."/>
            <person name="Schmutz J."/>
            <person name="Selles B."/>
            <person name="Shapiro H."/>
            <person name="Tanguay P."/>
            <person name="Tuskan G.A."/>
            <person name="Henrissat B."/>
            <person name="Van de Peer Y."/>
            <person name="Rouze P."/>
            <person name="Ellis J.G."/>
            <person name="Dodds P.N."/>
            <person name="Schein J.E."/>
            <person name="Zhong S."/>
            <person name="Hamelin R.C."/>
            <person name="Grigoriev I.V."/>
            <person name="Szabo L.J."/>
            <person name="Martin F."/>
        </authorList>
    </citation>
    <scope>NUCLEOTIDE SEQUENCE [LARGE SCALE GENOMIC DNA]</scope>
    <source>
        <strain evidence="18">98AG31 / pathotype 3-4-7</strain>
    </source>
</reference>
<comment type="catalytic activity">
    <reaction evidence="15">
        <text>GTP + AH2 + S-adenosyl-L-methionine = (8S)-3',8-cyclo-7,8-dihydroguanosine 5'-triphosphate + 5'-deoxyadenosine + L-methionine + A + H(+)</text>
        <dbReference type="Rhea" id="RHEA:49576"/>
        <dbReference type="ChEBI" id="CHEBI:13193"/>
        <dbReference type="ChEBI" id="CHEBI:15378"/>
        <dbReference type="ChEBI" id="CHEBI:17319"/>
        <dbReference type="ChEBI" id="CHEBI:17499"/>
        <dbReference type="ChEBI" id="CHEBI:37565"/>
        <dbReference type="ChEBI" id="CHEBI:57844"/>
        <dbReference type="ChEBI" id="CHEBI:59789"/>
        <dbReference type="ChEBI" id="CHEBI:131766"/>
        <dbReference type="EC" id="4.1.99.22"/>
    </reaction>
</comment>
<dbReference type="GO" id="GO:0006777">
    <property type="term" value="P:Mo-molybdopterin cofactor biosynthetic process"/>
    <property type="evidence" value="ECO:0007669"/>
    <property type="project" value="UniProtKB-KW"/>
</dbReference>
<dbReference type="InterPro" id="IPR000385">
    <property type="entry name" value="MoaA_NifB_PqqE_Fe-S-bd_CS"/>
</dbReference>
<dbReference type="RefSeq" id="XP_007403968.1">
    <property type="nucleotide sequence ID" value="XM_007403906.1"/>
</dbReference>
<dbReference type="PANTHER" id="PTHR22960">
    <property type="entry name" value="MOLYBDOPTERIN COFACTOR SYNTHESIS PROTEIN A"/>
    <property type="match status" value="1"/>
</dbReference>
<dbReference type="SUPFAM" id="SSF102114">
    <property type="entry name" value="Radical SAM enzymes"/>
    <property type="match status" value="1"/>
</dbReference>
<keyword evidence="13" id="KW-0501">Molybdenum cofactor biosynthesis</keyword>
<evidence type="ECO:0000256" key="2">
    <source>
        <dbReference type="ARBA" id="ARBA00005046"/>
    </source>
</evidence>
<dbReference type="CDD" id="cd00528">
    <property type="entry name" value="MoaC"/>
    <property type="match status" value="1"/>
</dbReference>
<dbReference type="SFLD" id="SFLDS00029">
    <property type="entry name" value="Radical_SAM"/>
    <property type="match status" value="1"/>
</dbReference>
<sequence length="617" mass="69171">MATRSWFMFNSNCSLSQSVQCRTMSSSSNLWHTNSAKLIREHAREKLKLIDQDSKVDHPKVSPNLIDTFGRKHTYLRISLTERCNLRCQYCMPENGIPKSQLTPTSKLMTTPELLNITEILVRHGINKIRFTGGEPSLRSDLPDIIHKVNQLNGIKSIGMTSNGILLKRRLKSLIDAGLTNLNLSLDTLDPFKFELLTRRKGHHVVLDCLDQALNYLKPHPTNLAVSDASSVSALDSVKLNVVVIRGLNDDEINDFVSLTEKKAVQIRFIEYMPFEGNAWSNKKMVPYSEMLASIKSIFPDLLTLETDVNDTTKHYQVPGFKGQIGFISSMSDHFCGGCNRLRLGADGKLKVCLFGPPKLSILPYLRDPDHPRHVVDKAYKPYFSRYSGRIRSQIKYTTGHQSSGLGLLPKSHISSISGSSTSLTSRIPVYRQYHSPPNILTHIDSTTGKPKMVDVSSKEITKRSSKAIGFVVVPIRIRSLVDPNFESNNQTETNNHHNLNSNPKGNPLMVAQIAGIQAIKKTSELIPLCHNSIPLSHIEINIEIIEPKETDQEMKLKVECNVKCEGKTGVEMESLMGVSITCLTLWDMLKASCGKEMWIEKVRVVEKKGGKHDFCL</sequence>
<dbReference type="Pfam" id="PF04055">
    <property type="entry name" value="Radical_SAM"/>
    <property type="match status" value="1"/>
</dbReference>
<evidence type="ECO:0000256" key="7">
    <source>
        <dbReference type="ARBA" id="ARBA00022691"/>
    </source>
</evidence>
<evidence type="ECO:0000256" key="11">
    <source>
        <dbReference type="ARBA" id="ARBA00023014"/>
    </source>
</evidence>
<dbReference type="GO" id="GO:0005525">
    <property type="term" value="F:GTP binding"/>
    <property type="evidence" value="ECO:0007669"/>
    <property type="project" value="UniProtKB-KW"/>
</dbReference>
<dbReference type="CDD" id="cd01335">
    <property type="entry name" value="Radical_SAM"/>
    <property type="match status" value="1"/>
</dbReference>
<dbReference type="OrthoDB" id="429626at2759"/>
<comment type="similarity">
    <text evidence="3">In the C-terminal section; belongs to the MoaC family.</text>
</comment>
<evidence type="ECO:0000256" key="4">
    <source>
        <dbReference type="ARBA" id="ARBA00009862"/>
    </source>
</evidence>
<dbReference type="GO" id="GO:0046872">
    <property type="term" value="F:metal ion binding"/>
    <property type="evidence" value="ECO:0007669"/>
    <property type="project" value="UniProtKB-KW"/>
</dbReference>
<dbReference type="VEuPathDB" id="FungiDB:MELLADRAFT_114913"/>
<dbReference type="InterPro" id="IPR006638">
    <property type="entry name" value="Elp3/MiaA/NifB-like_rSAM"/>
</dbReference>
<evidence type="ECO:0000256" key="8">
    <source>
        <dbReference type="ARBA" id="ARBA00022723"/>
    </source>
</evidence>
<proteinExistence type="inferred from homology"/>
<evidence type="ECO:0000256" key="15">
    <source>
        <dbReference type="ARBA" id="ARBA00048697"/>
    </source>
</evidence>
<evidence type="ECO:0000256" key="6">
    <source>
        <dbReference type="ARBA" id="ARBA00022485"/>
    </source>
</evidence>
<evidence type="ECO:0000256" key="13">
    <source>
        <dbReference type="ARBA" id="ARBA00023150"/>
    </source>
</evidence>
<dbReference type="KEGG" id="mlr:MELLADRAFT_114913"/>
<dbReference type="PROSITE" id="PS01305">
    <property type="entry name" value="MOAA_NIFB_PQQE"/>
    <property type="match status" value="1"/>
</dbReference>
<evidence type="ECO:0000313" key="18">
    <source>
        <dbReference type="Proteomes" id="UP000001072"/>
    </source>
</evidence>
<dbReference type="SMART" id="SM00729">
    <property type="entry name" value="Elp3"/>
    <property type="match status" value="1"/>
</dbReference>
<dbReference type="SUPFAM" id="SSF55040">
    <property type="entry name" value="Molybdenum cofactor biosynthesis protein C, MoaC"/>
    <property type="match status" value="1"/>
</dbReference>
<protein>
    <recommendedName>
        <fullName evidence="5">GTP 3',8-cyclase</fullName>
        <ecNumber evidence="5">4.1.99.22</ecNumber>
    </recommendedName>
</protein>
<dbReference type="UniPathway" id="UPA00344"/>
<dbReference type="InterPro" id="IPR007197">
    <property type="entry name" value="rSAM"/>
</dbReference>
<dbReference type="InParanoid" id="F4R4B6"/>
<evidence type="ECO:0000256" key="14">
    <source>
        <dbReference type="ARBA" id="ARBA00023239"/>
    </source>
</evidence>
<evidence type="ECO:0000256" key="3">
    <source>
        <dbReference type="ARBA" id="ARBA00008484"/>
    </source>
</evidence>
<accession>F4R4B6</accession>
<gene>
    <name evidence="17" type="ORF">MELLADRAFT_114913</name>
</gene>
<dbReference type="InterPro" id="IPR050105">
    <property type="entry name" value="MoCo_biosynth_MoaA/MoaC"/>
</dbReference>
<dbReference type="InterPro" id="IPR013483">
    <property type="entry name" value="MoaA"/>
</dbReference>
<dbReference type="PANTHER" id="PTHR22960:SF0">
    <property type="entry name" value="MOLYBDENUM COFACTOR BIOSYNTHESIS PROTEIN 1"/>
    <property type="match status" value="1"/>
</dbReference>
<keyword evidence="14" id="KW-0456">Lyase</keyword>
<evidence type="ECO:0000259" key="16">
    <source>
        <dbReference type="PROSITE" id="PS51918"/>
    </source>
</evidence>
<dbReference type="STRING" id="747676.F4R4B6"/>
<keyword evidence="6" id="KW-0004">4Fe-4S</keyword>
<dbReference type="InterPro" id="IPR058240">
    <property type="entry name" value="rSAM_sf"/>
</dbReference>
<dbReference type="Gene3D" id="3.20.20.70">
    <property type="entry name" value="Aldolase class I"/>
    <property type="match status" value="1"/>
</dbReference>
<comment type="pathway">
    <text evidence="2">Cofactor biosynthesis; molybdopterin biosynthesis.</text>
</comment>
<keyword evidence="9" id="KW-0547">Nucleotide-binding</keyword>
<dbReference type="HOGENOM" id="CLU_009273_7_2_1"/>
<name>F4R4B6_MELLP</name>
<keyword evidence="18" id="KW-1185">Reference proteome</keyword>
<dbReference type="GO" id="GO:0051539">
    <property type="term" value="F:4 iron, 4 sulfur cluster binding"/>
    <property type="evidence" value="ECO:0007669"/>
    <property type="project" value="UniProtKB-KW"/>
</dbReference>